<keyword evidence="11" id="KW-1278">Translocase</keyword>
<keyword evidence="22" id="KW-0560">Oxidoreductase</keyword>
<keyword evidence="9" id="KW-0001">2Fe-2S</keyword>
<evidence type="ECO:0000256" key="16">
    <source>
        <dbReference type="ARBA" id="ARBA00023136"/>
    </source>
</evidence>
<comment type="catalytic activity">
    <reaction evidence="18 19">
        <text>a quinol + 2 Fe(III)-[cytochrome c](out) = a quinone + 2 Fe(II)-[cytochrome c](out) + 2 H(+)(out)</text>
        <dbReference type="Rhea" id="RHEA:11484"/>
        <dbReference type="Rhea" id="RHEA-COMP:10350"/>
        <dbReference type="Rhea" id="RHEA-COMP:14399"/>
        <dbReference type="ChEBI" id="CHEBI:15378"/>
        <dbReference type="ChEBI" id="CHEBI:24646"/>
        <dbReference type="ChEBI" id="CHEBI:29033"/>
        <dbReference type="ChEBI" id="CHEBI:29034"/>
        <dbReference type="ChEBI" id="CHEBI:132124"/>
        <dbReference type="EC" id="7.1.1.8"/>
    </reaction>
</comment>
<feature type="domain" description="Rieske" evidence="21">
    <location>
        <begin position="88"/>
        <end position="177"/>
    </location>
</feature>
<evidence type="ECO:0000256" key="8">
    <source>
        <dbReference type="ARBA" id="ARBA00022692"/>
    </source>
</evidence>
<evidence type="ECO:0000256" key="14">
    <source>
        <dbReference type="ARBA" id="ARBA00023004"/>
    </source>
</evidence>
<evidence type="ECO:0000256" key="17">
    <source>
        <dbReference type="ARBA" id="ARBA00023157"/>
    </source>
</evidence>
<evidence type="ECO:0000313" key="22">
    <source>
        <dbReference type="EMBL" id="CAB5547953.1"/>
    </source>
</evidence>
<protein>
    <recommendedName>
        <fullName evidence="5 19">Ubiquinol-cytochrome c reductase iron-sulfur subunit</fullName>
        <ecNumber evidence="4 19">7.1.1.8</ecNumber>
    </recommendedName>
</protein>
<dbReference type="Pfam" id="PF00355">
    <property type="entry name" value="Rieske"/>
    <property type="match status" value="1"/>
</dbReference>
<organism evidence="22 23">
    <name type="scientific">Citrobacter youngae</name>
    <dbReference type="NCBI Taxonomy" id="133448"/>
    <lineage>
        <taxon>Bacteria</taxon>
        <taxon>Pseudomonadati</taxon>
        <taxon>Pseudomonadota</taxon>
        <taxon>Gammaproteobacteria</taxon>
        <taxon>Enterobacterales</taxon>
        <taxon>Enterobacteriaceae</taxon>
        <taxon>Citrobacter</taxon>
        <taxon>Citrobacter freundii complex</taxon>
    </lineage>
</organism>
<evidence type="ECO:0000256" key="9">
    <source>
        <dbReference type="ARBA" id="ARBA00022714"/>
    </source>
</evidence>
<keyword evidence="15" id="KW-0411">Iron-sulfur</keyword>
<evidence type="ECO:0000256" key="4">
    <source>
        <dbReference type="ARBA" id="ARBA00012951"/>
    </source>
</evidence>
<dbReference type="Gene3D" id="2.102.10.10">
    <property type="entry name" value="Rieske [2Fe-2S] iron-sulphur domain"/>
    <property type="match status" value="1"/>
</dbReference>
<dbReference type="RefSeq" id="WP_048211452.1">
    <property type="nucleotide sequence ID" value="NZ_CAHPRB010000004.1"/>
</dbReference>
<dbReference type="Proteomes" id="UP000835792">
    <property type="component" value="Unassembled WGS sequence"/>
</dbReference>
<dbReference type="InterPro" id="IPR005805">
    <property type="entry name" value="Rieske_Fe-S_prot_C"/>
</dbReference>
<dbReference type="SUPFAM" id="SSF50022">
    <property type="entry name" value="ISP domain"/>
    <property type="match status" value="1"/>
</dbReference>
<keyword evidence="10" id="KW-0479">Metal-binding</keyword>
<comment type="cofactor">
    <cofactor evidence="19">
        <name>[2Fe-2S] cluster</name>
        <dbReference type="ChEBI" id="CHEBI:190135"/>
    </cofactor>
    <text evidence="19">Binds 1 [2Fe-2S] cluster per subunit.</text>
</comment>
<dbReference type="CDD" id="cd03470">
    <property type="entry name" value="Rieske_cytochrome_bc1"/>
    <property type="match status" value="1"/>
</dbReference>
<evidence type="ECO:0000256" key="15">
    <source>
        <dbReference type="ARBA" id="ARBA00023014"/>
    </source>
</evidence>
<dbReference type="InterPro" id="IPR036922">
    <property type="entry name" value="Rieske_2Fe-2S_sf"/>
</dbReference>
<reference evidence="22" key="1">
    <citation type="submission" date="2020-05" db="EMBL/GenBank/DDBJ databases">
        <authorList>
            <person name="Delgado-Blas J."/>
        </authorList>
    </citation>
    <scope>NUCLEOTIDE SEQUENCE</scope>
    <source>
        <strain evidence="22">BB1468</strain>
    </source>
</reference>
<evidence type="ECO:0000256" key="7">
    <source>
        <dbReference type="ARBA" id="ARBA00022475"/>
    </source>
</evidence>
<dbReference type="InterPro" id="IPR006317">
    <property type="entry name" value="Ubiquinol_cyt_c_Rdtase_Fe-S-su"/>
</dbReference>
<comment type="caution">
    <text evidence="22">The sequence shown here is derived from an EMBL/GenBank/DDBJ whole genome shotgun (WGS) entry which is preliminary data.</text>
</comment>
<keyword evidence="13" id="KW-1133">Transmembrane helix</keyword>
<dbReference type="InterPro" id="IPR017941">
    <property type="entry name" value="Rieske_2Fe-2S"/>
</dbReference>
<keyword evidence="14" id="KW-0408">Iron</keyword>
<evidence type="ECO:0000256" key="19">
    <source>
        <dbReference type="RuleBase" id="RU004494"/>
    </source>
</evidence>
<evidence type="ECO:0000256" key="10">
    <source>
        <dbReference type="ARBA" id="ARBA00022723"/>
    </source>
</evidence>
<evidence type="ECO:0000313" key="23">
    <source>
        <dbReference type="Proteomes" id="UP000835792"/>
    </source>
</evidence>
<keyword evidence="12 19" id="KW-0249">Electron transport</keyword>
<comment type="miscellaneous">
    <text evidence="19">The Rieske protein is a high potential 2Fe-2S protein.</text>
</comment>
<evidence type="ECO:0000256" key="11">
    <source>
        <dbReference type="ARBA" id="ARBA00022967"/>
    </source>
</evidence>
<evidence type="ECO:0000256" key="12">
    <source>
        <dbReference type="ARBA" id="ARBA00022982"/>
    </source>
</evidence>
<keyword evidence="16" id="KW-0472">Membrane</keyword>
<dbReference type="PRINTS" id="PR00162">
    <property type="entry name" value="RIESKE"/>
</dbReference>
<dbReference type="EC" id="7.1.1.8" evidence="4 19"/>
<comment type="subcellular location">
    <subcellularLocation>
        <location evidence="2">Cell membrane</location>
        <topology evidence="2">Single-pass membrane protein</topology>
    </subcellularLocation>
</comment>
<dbReference type="Gene3D" id="1.20.5.510">
    <property type="entry name" value="Single helix bin"/>
    <property type="match status" value="1"/>
</dbReference>
<dbReference type="GO" id="GO:0016491">
    <property type="term" value="F:oxidoreductase activity"/>
    <property type="evidence" value="ECO:0007669"/>
    <property type="project" value="UniProtKB-KW"/>
</dbReference>
<evidence type="ECO:0000256" key="18">
    <source>
        <dbReference type="ARBA" id="ARBA00029351"/>
    </source>
</evidence>
<evidence type="ECO:0000256" key="1">
    <source>
        <dbReference type="ARBA" id="ARBA00002444"/>
    </source>
</evidence>
<evidence type="ECO:0000256" key="6">
    <source>
        <dbReference type="ARBA" id="ARBA00022448"/>
    </source>
</evidence>
<dbReference type="InterPro" id="IPR019470">
    <property type="entry name" value="Ubiq_cytC_Rdtase_Fe-S_su_TAT"/>
</dbReference>
<keyword evidence="23" id="KW-1185">Reference proteome</keyword>
<keyword evidence="6 19" id="KW-0813">Transport</keyword>
<comment type="subunit">
    <text evidence="3 20">The main subunits of complex b-c1 are: cytochrome b, cytochrome c1 and the Rieske protein.</text>
</comment>
<dbReference type="NCBIfam" id="TIGR01416">
    <property type="entry name" value="Rieske_proteo"/>
    <property type="match status" value="1"/>
</dbReference>
<dbReference type="InterPro" id="IPR014349">
    <property type="entry name" value="Rieske_Fe-S_prot"/>
</dbReference>
<dbReference type="Pfam" id="PF10399">
    <property type="entry name" value="UCR_Fe-S_N"/>
    <property type="match status" value="1"/>
</dbReference>
<dbReference type="PROSITE" id="PS51296">
    <property type="entry name" value="RIESKE"/>
    <property type="match status" value="1"/>
</dbReference>
<gene>
    <name evidence="22" type="primary">petA</name>
    <name evidence="22" type="ORF">GHA_01279</name>
</gene>
<evidence type="ECO:0000256" key="13">
    <source>
        <dbReference type="ARBA" id="ARBA00022989"/>
    </source>
</evidence>
<evidence type="ECO:0000256" key="5">
    <source>
        <dbReference type="ARBA" id="ARBA00019816"/>
    </source>
</evidence>
<sequence>MVVDKKTLSETIQTQRRDCLCKLTKFVGAAGVTAAVWPLISALGPDDKTVAENEPVDVSLAGVTAGQTVKRIWQGKLILIRHRTAEEIAAARQADLRLLADPQADSERVAAAHPQWLVVQGYCPHAGCVPNANPNGQGWVCPCHGSEFDTSGRVTRGPATANLAIPDFSVSADGLSLRIGTKDA</sequence>
<keyword evidence="7" id="KW-1003">Cell membrane</keyword>
<dbReference type="PANTHER" id="PTHR10134">
    <property type="entry name" value="CYTOCHROME B-C1 COMPLEX SUBUNIT RIESKE, MITOCHONDRIAL"/>
    <property type="match status" value="1"/>
</dbReference>
<name>A0ABN7GIU2_9ENTR</name>
<keyword evidence="8" id="KW-0812">Transmembrane</keyword>
<accession>A0ABN7GIU2</accession>
<evidence type="ECO:0000259" key="21">
    <source>
        <dbReference type="PROSITE" id="PS51296"/>
    </source>
</evidence>
<proteinExistence type="predicted"/>
<evidence type="ECO:0000256" key="2">
    <source>
        <dbReference type="ARBA" id="ARBA00004162"/>
    </source>
</evidence>
<dbReference type="EMBL" id="CAHPRB010000004">
    <property type="protein sequence ID" value="CAB5547953.1"/>
    <property type="molecule type" value="Genomic_DNA"/>
</dbReference>
<evidence type="ECO:0000256" key="3">
    <source>
        <dbReference type="ARBA" id="ARBA00011649"/>
    </source>
</evidence>
<comment type="function">
    <text evidence="1">Component of the ubiquinol-cytochrome c reductase complex (complex III or cytochrome b-c1 complex), which is a respiratory chain that generates an electrochemical potential coupled to ATP synthesis.</text>
</comment>
<evidence type="ECO:0000256" key="20">
    <source>
        <dbReference type="RuleBase" id="RU004497"/>
    </source>
</evidence>
<keyword evidence="17" id="KW-1015">Disulfide bond</keyword>